<protein>
    <submittedName>
        <fullName evidence="3">Uncharacterized protein</fullName>
    </submittedName>
</protein>
<evidence type="ECO:0000256" key="2">
    <source>
        <dbReference type="SAM" id="SignalP"/>
    </source>
</evidence>
<keyword evidence="2" id="KW-0732">Signal</keyword>
<name>A0ABY4GBP2_9BACT</name>
<keyword evidence="4" id="KW-1185">Reference proteome</keyword>
<feature type="signal peptide" evidence="2">
    <location>
        <begin position="1"/>
        <end position="21"/>
    </location>
</feature>
<gene>
    <name evidence="3" type="ORF">MUN86_10115</name>
</gene>
<sequence length="108" mass="11437">MRNARYALALSALLIAAGASAQVVTPPAGQAPPPAAPAPPPATPTATKPVPYGPGMKVNLSPDGSKYLRFLLWTQIYARYNENNSGTLRGLTTLRQARWTLVSAAHAW</sequence>
<evidence type="ECO:0000256" key="1">
    <source>
        <dbReference type="SAM" id="MobiDB-lite"/>
    </source>
</evidence>
<organism evidence="3 4">
    <name type="scientific">Hymenobacter volaticus</name>
    <dbReference type="NCBI Taxonomy" id="2932254"/>
    <lineage>
        <taxon>Bacteria</taxon>
        <taxon>Pseudomonadati</taxon>
        <taxon>Bacteroidota</taxon>
        <taxon>Cytophagia</taxon>
        <taxon>Cytophagales</taxon>
        <taxon>Hymenobacteraceae</taxon>
        <taxon>Hymenobacter</taxon>
    </lineage>
</organism>
<evidence type="ECO:0000313" key="4">
    <source>
        <dbReference type="Proteomes" id="UP000830401"/>
    </source>
</evidence>
<evidence type="ECO:0000313" key="3">
    <source>
        <dbReference type="EMBL" id="UOQ68167.1"/>
    </source>
</evidence>
<dbReference type="EMBL" id="CP095061">
    <property type="protein sequence ID" value="UOQ68167.1"/>
    <property type="molecule type" value="Genomic_DNA"/>
</dbReference>
<accession>A0ABY4GBP2</accession>
<feature type="compositionally biased region" description="Pro residues" evidence="1">
    <location>
        <begin position="29"/>
        <end position="43"/>
    </location>
</feature>
<dbReference type="RefSeq" id="WP_245124887.1">
    <property type="nucleotide sequence ID" value="NZ_CP095061.1"/>
</dbReference>
<feature type="chain" id="PRO_5046171707" evidence="2">
    <location>
        <begin position="22"/>
        <end position="108"/>
    </location>
</feature>
<feature type="region of interest" description="Disordered" evidence="1">
    <location>
        <begin position="24"/>
        <end position="54"/>
    </location>
</feature>
<reference evidence="3" key="1">
    <citation type="submission" date="2022-04" db="EMBL/GenBank/DDBJ databases">
        <title>Hymenobacter sp. isolated from the air.</title>
        <authorList>
            <person name="Won M."/>
            <person name="Lee C.-M."/>
            <person name="Woen H.-Y."/>
            <person name="Kwon S.-W."/>
        </authorList>
    </citation>
    <scope>NUCLEOTIDE SEQUENCE</scope>
    <source>
        <strain evidence="3">5420S-77</strain>
    </source>
</reference>
<proteinExistence type="predicted"/>
<dbReference type="Proteomes" id="UP000830401">
    <property type="component" value="Chromosome"/>
</dbReference>